<sequence length="33" mass="4025">MFEFLFNTKILLTCKSSLVRHLSCIFFQFLCFF</sequence>
<dbReference type="EMBL" id="GGEC01079860">
    <property type="protein sequence ID" value="MBX60344.1"/>
    <property type="molecule type" value="Transcribed_RNA"/>
</dbReference>
<protein>
    <submittedName>
        <fullName evidence="1">Uncharacterized protein</fullName>
    </submittedName>
</protein>
<accession>A0A2P2Q049</accession>
<reference evidence="1" key="1">
    <citation type="submission" date="2018-02" db="EMBL/GenBank/DDBJ databases">
        <title>Rhizophora mucronata_Transcriptome.</title>
        <authorList>
            <person name="Meera S.P."/>
            <person name="Sreeshan A."/>
            <person name="Augustine A."/>
        </authorList>
    </citation>
    <scope>NUCLEOTIDE SEQUENCE</scope>
    <source>
        <tissue evidence="1">Leaf</tissue>
    </source>
</reference>
<evidence type="ECO:0000313" key="1">
    <source>
        <dbReference type="EMBL" id="MBX60344.1"/>
    </source>
</evidence>
<name>A0A2P2Q049_RHIMU</name>
<dbReference type="AlphaFoldDB" id="A0A2P2Q049"/>
<organism evidence="1">
    <name type="scientific">Rhizophora mucronata</name>
    <name type="common">Asiatic mangrove</name>
    <dbReference type="NCBI Taxonomy" id="61149"/>
    <lineage>
        <taxon>Eukaryota</taxon>
        <taxon>Viridiplantae</taxon>
        <taxon>Streptophyta</taxon>
        <taxon>Embryophyta</taxon>
        <taxon>Tracheophyta</taxon>
        <taxon>Spermatophyta</taxon>
        <taxon>Magnoliopsida</taxon>
        <taxon>eudicotyledons</taxon>
        <taxon>Gunneridae</taxon>
        <taxon>Pentapetalae</taxon>
        <taxon>rosids</taxon>
        <taxon>fabids</taxon>
        <taxon>Malpighiales</taxon>
        <taxon>Rhizophoraceae</taxon>
        <taxon>Rhizophora</taxon>
    </lineage>
</organism>
<proteinExistence type="predicted"/>